<reference evidence="1" key="1">
    <citation type="submission" date="2021-02" db="EMBL/GenBank/DDBJ databases">
        <authorList>
            <person name="Nowell W R."/>
        </authorList>
    </citation>
    <scope>NUCLEOTIDE SEQUENCE</scope>
</reference>
<dbReference type="EMBL" id="CAJNOE010005039">
    <property type="protein sequence ID" value="CAF1516963.1"/>
    <property type="molecule type" value="Genomic_DNA"/>
</dbReference>
<name>A0A815UA26_9BILA</name>
<proteinExistence type="predicted"/>
<accession>A0A815UA26</accession>
<gene>
    <name evidence="1" type="ORF">IZO911_LOCUS45719</name>
</gene>
<protein>
    <submittedName>
        <fullName evidence="1">Uncharacterized protein</fullName>
    </submittedName>
</protein>
<sequence length="55" mass="6225">IDDTKIKQTQQTRRSSSCSALTTSKNSVQDCLNPICENDCDQPSDFFNENLFSHL</sequence>
<evidence type="ECO:0000313" key="2">
    <source>
        <dbReference type="Proteomes" id="UP000663860"/>
    </source>
</evidence>
<dbReference type="Proteomes" id="UP000663860">
    <property type="component" value="Unassembled WGS sequence"/>
</dbReference>
<organism evidence="1 2">
    <name type="scientific">Adineta steineri</name>
    <dbReference type="NCBI Taxonomy" id="433720"/>
    <lineage>
        <taxon>Eukaryota</taxon>
        <taxon>Metazoa</taxon>
        <taxon>Spiralia</taxon>
        <taxon>Gnathifera</taxon>
        <taxon>Rotifera</taxon>
        <taxon>Eurotatoria</taxon>
        <taxon>Bdelloidea</taxon>
        <taxon>Adinetida</taxon>
        <taxon>Adinetidae</taxon>
        <taxon>Adineta</taxon>
    </lineage>
</organism>
<comment type="caution">
    <text evidence="1">The sequence shown here is derived from an EMBL/GenBank/DDBJ whole genome shotgun (WGS) entry which is preliminary data.</text>
</comment>
<feature type="non-terminal residue" evidence="1">
    <location>
        <position position="1"/>
    </location>
</feature>
<evidence type="ECO:0000313" key="1">
    <source>
        <dbReference type="EMBL" id="CAF1516963.1"/>
    </source>
</evidence>
<dbReference type="AlphaFoldDB" id="A0A815UA26"/>